<protein>
    <recommendedName>
        <fullName evidence="8">C2H2-type domain-containing protein</fullName>
    </recommendedName>
</protein>
<evidence type="ECO:0000313" key="10">
    <source>
        <dbReference type="Proteomes" id="UP000594262"/>
    </source>
</evidence>
<name>A0A7M5XG70_9CNID</name>
<sequence>MEVGRLLINEALPIQQSHHQQKPPVSNPVITFSLEIRIQEFLAGLCNLSLQNLFNPLFMGDQLGNLFSFVPVNTVYSSSAVNRFPQTSHHQITFSVEIKTRGVLVGTCNISFANIYKPMEIHDGRGNMFLFFPNKEIYKKTFLSIDDIAKYLRYQVPYGSFGTGYDFKGNNQPLATIDEHYLRESYLECKECGKWFSLQNRFDKHMATDHVGVMTYHCQNCGKGFTTSIGLKNHNKPRQRKSMFRCEVCSKKFKRKCTLTRH</sequence>
<evidence type="ECO:0000256" key="6">
    <source>
        <dbReference type="ARBA" id="ARBA00023242"/>
    </source>
</evidence>
<comment type="subcellular location">
    <subcellularLocation>
        <location evidence="1">Nucleus</location>
    </subcellularLocation>
</comment>
<evidence type="ECO:0000256" key="2">
    <source>
        <dbReference type="ARBA" id="ARBA00022723"/>
    </source>
</evidence>
<feature type="domain" description="C2H2-type" evidence="8">
    <location>
        <begin position="244"/>
        <end position="262"/>
    </location>
</feature>
<dbReference type="PANTHER" id="PTHR16515:SF49">
    <property type="entry name" value="GASTRULA ZINC FINGER PROTEIN XLCGF49.1-LIKE-RELATED"/>
    <property type="match status" value="1"/>
</dbReference>
<dbReference type="SUPFAM" id="SSF57667">
    <property type="entry name" value="beta-beta-alpha zinc fingers"/>
    <property type="match status" value="1"/>
</dbReference>
<evidence type="ECO:0000259" key="8">
    <source>
        <dbReference type="PROSITE" id="PS50157"/>
    </source>
</evidence>
<keyword evidence="2" id="KW-0479">Metal-binding</keyword>
<dbReference type="PROSITE" id="PS00028">
    <property type="entry name" value="ZINC_FINGER_C2H2_1"/>
    <property type="match status" value="1"/>
</dbReference>
<keyword evidence="5" id="KW-0862">Zinc</keyword>
<dbReference type="PANTHER" id="PTHR16515">
    <property type="entry name" value="PR DOMAIN ZINC FINGER PROTEIN"/>
    <property type="match status" value="1"/>
</dbReference>
<feature type="domain" description="C2H2-type" evidence="8">
    <location>
        <begin position="216"/>
        <end position="243"/>
    </location>
</feature>
<dbReference type="GO" id="GO:0005634">
    <property type="term" value="C:nucleus"/>
    <property type="evidence" value="ECO:0007669"/>
    <property type="project" value="UniProtKB-SubCell"/>
</dbReference>
<dbReference type="GO" id="GO:0008270">
    <property type="term" value="F:zinc ion binding"/>
    <property type="evidence" value="ECO:0007669"/>
    <property type="project" value="UniProtKB-KW"/>
</dbReference>
<dbReference type="SMART" id="SM00355">
    <property type="entry name" value="ZnF_C2H2"/>
    <property type="match status" value="3"/>
</dbReference>
<evidence type="ECO:0000256" key="4">
    <source>
        <dbReference type="ARBA" id="ARBA00022771"/>
    </source>
</evidence>
<dbReference type="AlphaFoldDB" id="A0A7M5XG70"/>
<evidence type="ECO:0000256" key="7">
    <source>
        <dbReference type="PROSITE-ProRule" id="PRU00042"/>
    </source>
</evidence>
<accession>A0A7M5XG70</accession>
<feature type="domain" description="C2H2-type" evidence="8">
    <location>
        <begin position="187"/>
        <end position="215"/>
    </location>
</feature>
<evidence type="ECO:0000256" key="3">
    <source>
        <dbReference type="ARBA" id="ARBA00022737"/>
    </source>
</evidence>
<dbReference type="PROSITE" id="PS50157">
    <property type="entry name" value="ZINC_FINGER_C2H2_2"/>
    <property type="match status" value="3"/>
</dbReference>
<evidence type="ECO:0000256" key="5">
    <source>
        <dbReference type="ARBA" id="ARBA00022833"/>
    </source>
</evidence>
<reference evidence="9" key="1">
    <citation type="submission" date="2021-01" db="UniProtKB">
        <authorList>
            <consortium name="EnsemblMetazoa"/>
        </authorList>
    </citation>
    <scope>IDENTIFICATION</scope>
</reference>
<organism evidence="9 10">
    <name type="scientific">Clytia hemisphaerica</name>
    <dbReference type="NCBI Taxonomy" id="252671"/>
    <lineage>
        <taxon>Eukaryota</taxon>
        <taxon>Metazoa</taxon>
        <taxon>Cnidaria</taxon>
        <taxon>Hydrozoa</taxon>
        <taxon>Hydroidolina</taxon>
        <taxon>Leptothecata</taxon>
        <taxon>Obeliida</taxon>
        <taxon>Clytiidae</taxon>
        <taxon>Clytia</taxon>
    </lineage>
</organism>
<dbReference type="Gene3D" id="3.30.160.60">
    <property type="entry name" value="Classic Zinc Finger"/>
    <property type="match status" value="1"/>
</dbReference>
<dbReference type="Proteomes" id="UP000594262">
    <property type="component" value="Unplaced"/>
</dbReference>
<evidence type="ECO:0000256" key="1">
    <source>
        <dbReference type="ARBA" id="ARBA00004123"/>
    </source>
</evidence>
<dbReference type="InterPro" id="IPR050331">
    <property type="entry name" value="Zinc_finger"/>
</dbReference>
<proteinExistence type="predicted"/>
<dbReference type="OrthoDB" id="8922241at2759"/>
<evidence type="ECO:0000313" key="9">
    <source>
        <dbReference type="EnsemblMetazoa" id="CLYHEMP022817.1"/>
    </source>
</evidence>
<dbReference type="InterPro" id="IPR036236">
    <property type="entry name" value="Znf_C2H2_sf"/>
</dbReference>
<keyword evidence="10" id="KW-1185">Reference proteome</keyword>
<dbReference type="Pfam" id="PF00096">
    <property type="entry name" value="zf-C2H2"/>
    <property type="match status" value="1"/>
</dbReference>
<dbReference type="GO" id="GO:0010468">
    <property type="term" value="P:regulation of gene expression"/>
    <property type="evidence" value="ECO:0007669"/>
    <property type="project" value="TreeGrafter"/>
</dbReference>
<dbReference type="EnsemblMetazoa" id="CLYHEMT022817.1">
    <property type="protein sequence ID" value="CLYHEMP022817.1"/>
    <property type="gene ID" value="CLYHEMG022817"/>
</dbReference>
<keyword evidence="3" id="KW-0677">Repeat</keyword>
<dbReference type="InterPro" id="IPR013087">
    <property type="entry name" value="Znf_C2H2_type"/>
</dbReference>
<keyword evidence="4 7" id="KW-0863">Zinc-finger</keyword>
<keyword evidence="6" id="KW-0539">Nucleus</keyword>